<keyword evidence="1" id="KW-0808">Transferase</keyword>
<dbReference type="InterPro" id="IPR029063">
    <property type="entry name" value="SAM-dependent_MTases_sf"/>
</dbReference>
<comment type="catalytic activity">
    <reaction evidence="6">
        <text>arsenic triglutathione + [thioredoxin]-dithiol + S-adenosyl-L-methionine + 2 H2O = methylarsonous acid + [thioredoxin]-disulfide + 3 glutathione + S-adenosyl-L-homocysteine + H(+)</text>
        <dbReference type="Rhea" id="RHEA:69460"/>
        <dbReference type="Rhea" id="RHEA-COMP:10698"/>
        <dbReference type="Rhea" id="RHEA-COMP:10700"/>
        <dbReference type="ChEBI" id="CHEBI:15377"/>
        <dbReference type="ChEBI" id="CHEBI:15378"/>
        <dbReference type="ChEBI" id="CHEBI:17826"/>
        <dbReference type="ChEBI" id="CHEBI:29950"/>
        <dbReference type="ChEBI" id="CHEBI:50058"/>
        <dbReference type="ChEBI" id="CHEBI:57856"/>
        <dbReference type="ChEBI" id="CHEBI:57925"/>
        <dbReference type="ChEBI" id="CHEBI:59789"/>
        <dbReference type="ChEBI" id="CHEBI:183640"/>
        <dbReference type="EC" id="2.1.1.137"/>
    </reaction>
</comment>
<dbReference type="Gene3D" id="3.40.50.150">
    <property type="entry name" value="Vaccinia Virus protein VP39"/>
    <property type="match status" value="1"/>
</dbReference>
<evidence type="ECO:0000256" key="7">
    <source>
        <dbReference type="ARBA" id="ARBA00047943"/>
    </source>
</evidence>
<proteinExistence type="inferred from homology"/>
<evidence type="ECO:0000256" key="4">
    <source>
        <dbReference type="ARBA" id="ARBA00034521"/>
    </source>
</evidence>
<evidence type="ECO:0000256" key="3">
    <source>
        <dbReference type="ARBA" id="ARBA00034487"/>
    </source>
</evidence>
<dbReference type="RefSeq" id="WP_051209277.1">
    <property type="nucleotide sequence ID" value="NZ_CP046617.1"/>
</dbReference>
<evidence type="ECO:0000256" key="1">
    <source>
        <dbReference type="ARBA" id="ARBA00022679"/>
    </source>
</evidence>
<evidence type="ECO:0000313" key="11">
    <source>
        <dbReference type="Proteomes" id="UP001317488"/>
    </source>
</evidence>
<accession>A0ABY7RUP1</accession>
<protein>
    <recommendedName>
        <fullName evidence="5">Arsenite methyltransferase</fullName>
        <ecNumber evidence="4">2.1.1.137</ecNumber>
    </recommendedName>
</protein>
<dbReference type="SUPFAM" id="SSF53335">
    <property type="entry name" value="S-adenosyl-L-methionine-dependent methyltransferases"/>
    <property type="match status" value="1"/>
</dbReference>
<evidence type="ECO:0000256" key="5">
    <source>
        <dbReference type="ARBA" id="ARBA00034545"/>
    </source>
</evidence>
<dbReference type="PANTHER" id="PTHR43675:SF8">
    <property type="entry name" value="ARSENITE METHYLTRANSFERASE"/>
    <property type="match status" value="1"/>
</dbReference>
<evidence type="ECO:0000313" key="10">
    <source>
        <dbReference type="EMBL" id="WCM40556.1"/>
    </source>
</evidence>
<evidence type="ECO:0000256" key="6">
    <source>
        <dbReference type="ARBA" id="ARBA00047941"/>
    </source>
</evidence>
<evidence type="ECO:0000256" key="8">
    <source>
        <dbReference type="ARBA" id="ARBA00048428"/>
    </source>
</evidence>
<dbReference type="Pfam" id="PF13847">
    <property type="entry name" value="Methyltransf_31"/>
    <property type="match status" value="1"/>
</dbReference>
<reference evidence="10 11" key="1">
    <citation type="submission" date="2019-12" db="EMBL/GenBank/DDBJ databases">
        <authorList>
            <person name="An T."/>
        </authorList>
    </citation>
    <scope>NUCLEOTIDE SEQUENCE [LARGE SCALE GENOMIC DNA]</scope>
    <source>
        <strain evidence="10 11">JCM 19900</strain>
    </source>
</reference>
<dbReference type="InterPro" id="IPR025714">
    <property type="entry name" value="Methyltranfer_dom"/>
</dbReference>
<comment type="catalytic activity">
    <reaction evidence="8">
        <text>arsenic triglutathione + 3 [thioredoxin]-dithiol + 3 S-adenosyl-L-methionine = trimethylarsine + 3 [thioredoxin]-disulfide + 3 glutathione + 3 S-adenosyl-L-homocysteine + 3 H(+)</text>
        <dbReference type="Rhea" id="RHEA:69432"/>
        <dbReference type="Rhea" id="RHEA-COMP:10698"/>
        <dbReference type="Rhea" id="RHEA-COMP:10700"/>
        <dbReference type="ChEBI" id="CHEBI:15378"/>
        <dbReference type="ChEBI" id="CHEBI:27130"/>
        <dbReference type="ChEBI" id="CHEBI:29950"/>
        <dbReference type="ChEBI" id="CHEBI:50058"/>
        <dbReference type="ChEBI" id="CHEBI:57856"/>
        <dbReference type="ChEBI" id="CHEBI:57925"/>
        <dbReference type="ChEBI" id="CHEBI:59789"/>
        <dbReference type="ChEBI" id="CHEBI:183640"/>
        <dbReference type="EC" id="2.1.1.137"/>
    </reaction>
</comment>
<sequence>MELERYLIDYYTRRLEEGGCCGSQGLGCGDLLQHVDLAPGLAVLDLGSGPGHETLAAAKAVGPTGRAIGVDLTPTMVAHARAQAAAQGIHWAEFHVGKMEALPLPDLSVDRVISNCAVNLSQDKARVFAEAFRVLRQGGHLVLADVLRHGSRPQGFSKEGWAACRDGAEAWDVYQSLLERAGFIEISVYPLEPPGALGGFYPAVVRAVKP</sequence>
<keyword evidence="2" id="KW-0949">S-adenosyl-L-methionine</keyword>
<evidence type="ECO:0000256" key="2">
    <source>
        <dbReference type="ARBA" id="ARBA00022691"/>
    </source>
</evidence>
<evidence type="ECO:0000259" key="9">
    <source>
        <dbReference type="Pfam" id="PF13847"/>
    </source>
</evidence>
<dbReference type="CDD" id="cd02440">
    <property type="entry name" value="AdoMet_MTases"/>
    <property type="match status" value="1"/>
</dbReference>
<gene>
    <name evidence="10" type="ORF">GO600_10970</name>
</gene>
<dbReference type="GO" id="GO:0032259">
    <property type="term" value="P:methylation"/>
    <property type="evidence" value="ECO:0007669"/>
    <property type="project" value="UniProtKB-KW"/>
</dbReference>
<dbReference type="GO" id="GO:0008168">
    <property type="term" value="F:methyltransferase activity"/>
    <property type="evidence" value="ECO:0007669"/>
    <property type="project" value="UniProtKB-KW"/>
</dbReference>
<keyword evidence="10" id="KW-0489">Methyltransferase</keyword>
<name>A0ABY7RUP1_9DEIN</name>
<feature type="domain" description="Methyltransferase" evidence="9">
    <location>
        <begin position="39"/>
        <end position="182"/>
    </location>
</feature>
<dbReference type="PANTHER" id="PTHR43675">
    <property type="entry name" value="ARSENITE METHYLTRANSFERASE"/>
    <property type="match status" value="1"/>
</dbReference>
<organism evidence="10 11">
    <name type="scientific">Thermus antranikianii</name>
    <dbReference type="NCBI Taxonomy" id="88190"/>
    <lineage>
        <taxon>Bacteria</taxon>
        <taxon>Thermotogati</taxon>
        <taxon>Deinococcota</taxon>
        <taxon>Deinococci</taxon>
        <taxon>Thermales</taxon>
        <taxon>Thermaceae</taxon>
        <taxon>Thermus</taxon>
    </lineage>
</organism>
<dbReference type="EC" id="2.1.1.137" evidence="4"/>
<dbReference type="EMBL" id="CP046617">
    <property type="protein sequence ID" value="WCM40556.1"/>
    <property type="molecule type" value="Genomic_DNA"/>
</dbReference>
<comment type="similarity">
    <text evidence="3">Belongs to the methyltransferase superfamily. Arsenite methyltransferase family.</text>
</comment>
<dbReference type="Proteomes" id="UP001317488">
    <property type="component" value="Chromosome"/>
</dbReference>
<keyword evidence="11" id="KW-1185">Reference proteome</keyword>
<comment type="catalytic activity">
    <reaction evidence="7">
        <text>arsenic triglutathione + 2 [thioredoxin]-dithiol + 2 S-adenosyl-L-methionine + H2O = dimethylarsinous acid + 2 [thioredoxin]-disulfide + 3 glutathione + 2 S-adenosyl-L-homocysteine + 2 H(+)</text>
        <dbReference type="Rhea" id="RHEA:69464"/>
        <dbReference type="Rhea" id="RHEA-COMP:10698"/>
        <dbReference type="Rhea" id="RHEA-COMP:10700"/>
        <dbReference type="ChEBI" id="CHEBI:15377"/>
        <dbReference type="ChEBI" id="CHEBI:15378"/>
        <dbReference type="ChEBI" id="CHEBI:23808"/>
        <dbReference type="ChEBI" id="CHEBI:29950"/>
        <dbReference type="ChEBI" id="CHEBI:50058"/>
        <dbReference type="ChEBI" id="CHEBI:57856"/>
        <dbReference type="ChEBI" id="CHEBI:57925"/>
        <dbReference type="ChEBI" id="CHEBI:59789"/>
        <dbReference type="ChEBI" id="CHEBI:183640"/>
        <dbReference type="EC" id="2.1.1.137"/>
    </reaction>
</comment>
<dbReference type="InterPro" id="IPR026669">
    <property type="entry name" value="Arsenite_MeTrfase-like"/>
</dbReference>